<dbReference type="InterPro" id="IPR011275">
    <property type="entry name" value="Malate_DH_type3"/>
</dbReference>
<evidence type="ECO:0000259" key="5">
    <source>
        <dbReference type="Pfam" id="PF00056"/>
    </source>
</evidence>
<dbReference type="Proteomes" id="UP001434737">
    <property type="component" value="Chromosome"/>
</dbReference>
<dbReference type="Pfam" id="PF02866">
    <property type="entry name" value="Ldh_1_C"/>
    <property type="match status" value="1"/>
</dbReference>
<evidence type="ECO:0000256" key="4">
    <source>
        <dbReference type="RuleBase" id="RU003369"/>
    </source>
</evidence>
<keyword evidence="3" id="KW-0520">NAD</keyword>
<comment type="similarity">
    <text evidence="4">Belongs to the LDH/MDH superfamily.</text>
</comment>
<accession>A0ABZ3F5L2</accession>
<evidence type="ECO:0000313" key="7">
    <source>
        <dbReference type="EMBL" id="XAM17694.1"/>
    </source>
</evidence>
<dbReference type="SUPFAM" id="SSF56327">
    <property type="entry name" value="LDH C-terminal domain-like"/>
    <property type="match status" value="1"/>
</dbReference>
<dbReference type="EMBL" id="CP145316">
    <property type="protein sequence ID" value="XAM17694.1"/>
    <property type="molecule type" value="Genomic_DNA"/>
</dbReference>
<dbReference type="PIRSF" id="PIRSF000102">
    <property type="entry name" value="Lac_mal_DH"/>
    <property type="match status" value="1"/>
</dbReference>
<gene>
    <name evidence="7" type="ORF">V3I05_08375</name>
</gene>
<evidence type="ECO:0000313" key="8">
    <source>
        <dbReference type="Proteomes" id="UP001434737"/>
    </source>
</evidence>
<dbReference type="InterPro" id="IPR001557">
    <property type="entry name" value="L-lactate/malate_DH"/>
</dbReference>
<dbReference type="InterPro" id="IPR001236">
    <property type="entry name" value="Lactate/malate_DH_N"/>
</dbReference>
<dbReference type="NCBIfam" id="NF004863">
    <property type="entry name" value="PRK06223.1"/>
    <property type="match status" value="1"/>
</dbReference>
<dbReference type="Pfam" id="PF00056">
    <property type="entry name" value="Ldh_1_N"/>
    <property type="match status" value="1"/>
</dbReference>
<dbReference type="InterPro" id="IPR022383">
    <property type="entry name" value="Lactate/malate_DH_C"/>
</dbReference>
<evidence type="ECO:0000256" key="2">
    <source>
        <dbReference type="ARBA" id="ARBA00023002"/>
    </source>
</evidence>
<dbReference type="InterPro" id="IPR036291">
    <property type="entry name" value="NAD(P)-bd_dom_sf"/>
</dbReference>
<organism evidence="7 8">
    <name type="scientific">Helicobacter mastomyrinus</name>
    <dbReference type="NCBI Taxonomy" id="287948"/>
    <lineage>
        <taxon>Bacteria</taxon>
        <taxon>Pseudomonadati</taxon>
        <taxon>Campylobacterota</taxon>
        <taxon>Epsilonproteobacteria</taxon>
        <taxon>Campylobacterales</taxon>
        <taxon>Helicobacteraceae</taxon>
        <taxon>Helicobacter</taxon>
    </lineage>
</organism>
<dbReference type="CDD" id="cd01339">
    <property type="entry name" value="LDH-like_MDH"/>
    <property type="match status" value="1"/>
</dbReference>
<keyword evidence="8" id="KW-1185">Reference proteome</keyword>
<dbReference type="PANTHER" id="PTHR43128">
    <property type="entry name" value="L-2-HYDROXYCARBOXYLATE DEHYDROGENASE (NAD(P)(+))"/>
    <property type="match status" value="1"/>
</dbReference>
<proteinExistence type="inferred from homology"/>
<evidence type="ECO:0000256" key="1">
    <source>
        <dbReference type="ARBA" id="ARBA00022532"/>
    </source>
</evidence>
<evidence type="ECO:0000259" key="6">
    <source>
        <dbReference type="Pfam" id="PF02866"/>
    </source>
</evidence>
<reference evidence="7 8" key="1">
    <citation type="submission" date="2024-02" db="EMBL/GenBank/DDBJ databases">
        <title>Genome and pathogenicity analysis of Helicobacter mastomyrinus isolated from mice.</title>
        <authorList>
            <person name="Zhu L."/>
        </authorList>
    </citation>
    <scope>NUCLEOTIDE SEQUENCE [LARGE SCALE GENOMIC DNA]</scope>
    <source>
        <strain evidence="7 8">Hm-17</strain>
    </source>
</reference>
<protein>
    <submittedName>
        <fullName evidence="7">Malate dehydrogenase</fullName>
    </submittedName>
</protein>
<sequence length="318" mass="34466">MFNKVGIVGGSGNVGSHIAFLGAMRQVAKTFLLFSIDSLHCKGVGLDISQAAAMFDIPVCVKGCESYEELADCEVVIISAGFPRTLDMSRDDLLLKNAHIMQEIAQNIARVAPSAMLIVVSNPLDVMCLVAKQWSGFDKSRVFGMAGLLDGARLAYESKAILDDFNKHIESFVIGAHNDEMLPLLRHSMCDGKSLDEILTPAMRESVLKETKQGGAKIVSCYQKGSAYFAPASGVVKILEHLATSNDDTLVCSVYTEGEYGIKDIYIGLPIKLGKKGVKHIVELSLNKQEQEMLSISAQGVKKQVEILKNNGLLKEGI</sequence>
<dbReference type="InterPro" id="IPR015955">
    <property type="entry name" value="Lactate_DH/Glyco_Ohase_4_C"/>
</dbReference>
<feature type="domain" description="Lactate/malate dehydrogenase C-terminal" evidence="6">
    <location>
        <begin position="160"/>
        <end position="306"/>
    </location>
</feature>
<feature type="domain" description="Lactate/malate dehydrogenase N-terminal" evidence="5">
    <location>
        <begin position="4"/>
        <end position="144"/>
    </location>
</feature>
<dbReference type="Gene3D" id="3.40.50.720">
    <property type="entry name" value="NAD(P)-binding Rossmann-like Domain"/>
    <property type="match status" value="1"/>
</dbReference>
<dbReference type="PANTHER" id="PTHR43128:SF16">
    <property type="entry name" value="L-LACTATE DEHYDROGENASE"/>
    <property type="match status" value="1"/>
</dbReference>
<dbReference type="Gene3D" id="3.90.110.10">
    <property type="entry name" value="Lactate dehydrogenase/glycoside hydrolase, family 4, C-terminal"/>
    <property type="match status" value="1"/>
</dbReference>
<dbReference type="RefSeq" id="WP_300449428.1">
    <property type="nucleotide sequence ID" value="NZ_CP145316.1"/>
</dbReference>
<dbReference type="SUPFAM" id="SSF51735">
    <property type="entry name" value="NAD(P)-binding Rossmann-fold domains"/>
    <property type="match status" value="1"/>
</dbReference>
<keyword evidence="1" id="KW-0816">Tricarboxylic acid cycle</keyword>
<dbReference type="PRINTS" id="PR00086">
    <property type="entry name" value="LLDHDRGNASE"/>
</dbReference>
<evidence type="ECO:0000256" key="3">
    <source>
        <dbReference type="ARBA" id="ARBA00023027"/>
    </source>
</evidence>
<keyword evidence="2 4" id="KW-0560">Oxidoreductase</keyword>
<name>A0ABZ3F5L2_9HELI</name>